<evidence type="ECO:0000256" key="4">
    <source>
        <dbReference type="ARBA" id="ARBA00022692"/>
    </source>
</evidence>
<dbReference type="InterPro" id="IPR037066">
    <property type="entry name" value="Plug_dom_sf"/>
</dbReference>
<evidence type="ECO:0000256" key="6">
    <source>
        <dbReference type="ARBA" id="ARBA00023077"/>
    </source>
</evidence>
<evidence type="ECO:0000313" key="16">
    <source>
        <dbReference type="EMBL" id="GEN63562.1"/>
    </source>
</evidence>
<evidence type="ECO:0000256" key="3">
    <source>
        <dbReference type="ARBA" id="ARBA00022452"/>
    </source>
</evidence>
<comment type="subcellular location">
    <subcellularLocation>
        <location evidence="1 10">Cell outer membrane</location>
        <topology evidence="1 10">Multi-pass membrane protein</topology>
    </subcellularLocation>
</comment>
<keyword evidence="6 11" id="KW-0798">TonB box</keyword>
<evidence type="ECO:0000313" key="17">
    <source>
        <dbReference type="Proteomes" id="UP000321746"/>
    </source>
</evidence>
<evidence type="ECO:0000256" key="10">
    <source>
        <dbReference type="PROSITE-ProRule" id="PRU01360"/>
    </source>
</evidence>
<keyword evidence="9 10" id="KW-0998">Cell outer membrane</keyword>
<name>A0A511XKT7_9PROT</name>
<dbReference type="AlphaFoldDB" id="A0A511XKT7"/>
<evidence type="ECO:0000259" key="14">
    <source>
        <dbReference type="Pfam" id="PF00593"/>
    </source>
</evidence>
<feature type="domain" description="TonB-dependent receptor-like beta-barrel" evidence="14">
    <location>
        <begin position="273"/>
        <end position="781"/>
    </location>
</feature>
<dbReference type="Pfam" id="PF00593">
    <property type="entry name" value="TonB_dep_Rec_b-barrel"/>
    <property type="match status" value="1"/>
</dbReference>
<feature type="region of interest" description="Disordered" evidence="12">
    <location>
        <begin position="37"/>
        <end position="91"/>
    </location>
</feature>
<evidence type="ECO:0000256" key="9">
    <source>
        <dbReference type="ARBA" id="ARBA00023237"/>
    </source>
</evidence>
<evidence type="ECO:0000256" key="5">
    <source>
        <dbReference type="ARBA" id="ARBA00022729"/>
    </source>
</evidence>
<evidence type="ECO:0000259" key="15">
    <source>
        <dbReference type="Pfam" id="PF07715"/>
    </source>
</evidence>
<dbReference type="EMBL" id="BJYG01000021">
    <property type="protein sequence ID" value="GEN63562.1"/>
    <property type="molecule type" value="Genomic_DNA"/>
</dbReference>
<feature type="signal peptide" evidence="13">
    <location>
        <begin position="1"/>
        <end position="17"/>
    </location>
</feature>
<accession>A0A511XKT7</accession>
<dbReference type="GO" id="GO:0044718">
    <property type="term" value="P:siderophore transmembrane transport"/>
    <property type="evidence" value="ECO:0007669"/>
    <property type="project" value="TreeGrafter"/>
</dbReference>
<keyword evidence="3 10" id="KW-1134">Transmembrane beta strand</keyword>
<keyword evidence="8 16" id="KW-0675">Receptor</keyword>
<dbReference type="SUPFAM" id="SSF56935">
    <property type="entry name" value="Porins"/>
    <property type="match status" value="1"/>
</dbReference>
<dbReference type="PROSITE" id="PS52016">
    <property type="entry name" value="TONB_DEPENDENT_REC_3"/>
    <property type="match status" value="1"/>
</dbReference>
<dbReference type="PANTHER" id="PTHR30069">
    <property type="entry name" value="TONB-DEPENDENT OUTER MEMBRANE RECEPTOR"/>
    <property type="match status" value="1"/>
</dbReference>
<evidence type="ECO:0000256" key="11">
    <source>
        <dbReference type="RuleBase" id="RU003357"/>
    </source>
</evidence>
<dbReference type="OrthoDB" id="593427at2"/>
<dbReference type="GO" id="GO:0009279">
    <property type="term" value="C:cell outer membrane"/>
    <property type="evidence" value="ECO:0007669"/>
    <property type="project" value="UniProtKB-SubCell"/>
</dbReference>
<evidence type="ECO:0000256" key="8">
    <source>
        <dbReference type="ARBA" id="ARBA00023170"/>
    </source>
</evidence>
<comment type="similarity">
    <text evidence="10 11">Belongs to the TonB-dependent receptor family.</text>
</comment>
<dbReference type="Gene3D" id="2.170.130.10">
    <property type="entry name" value="TonB-dependent receptor, plug domain"/>
    <property type="match status" value="1"/>
</dbReference>
<reference evidence="16 17" key="1">
    <citation type="submission" date="2019-07" db="EMBL/GenBank/DDBJ databases">
        <title>Whole genome shotgun sequence of Acetobacter oeni NBRC 105207.</title>
        <authorList>
            <person name="Hosoyama A."/>
            <person name="Uohara A."/>
            <person name="Ohji S."/>
            <person name="Ichikawa N."/>
        </authorList>
    </citation>
    <scope>NUCLEOTIDE SEQUENCE [LARGE SCALE GENOMIC DNA]</scope>
    <source>
        <strain evidence="16 17">NBRC 105207</strain>
    </source>
</reference>
<dbReference type="RefSeq" id="WP_146888274.1">
    <property type="nucleotide sequence ID" value="NZ_BJYG01000021.1"/>
</dbReference>
<feature type="domain" description="TonB-dependent receptor plug" evidence="15">
    <location>
        <begin position="96"/>
        <end position="195"/>
    </location>
</feature>
<comment type="caution">
    <text evidence="16">The sequence shown here is derived from an EMBL/GenBank/DDBJ whole genome shotgun (WGS) entry which is preliminary data.</text>
</comment>
<proteinExistence type="inferred from homology"/>
<dbReference type="Gene3D" id="2.40.170.20">
    <property type="entry name" value="TonB-dependent receptor, beta-barrel domain"/>
    <property type="match status" value="1"/>
</dbReference>
<evidence type="ECO:0000256" key="12">
    <source>
        <dbReference type="SAM" id="MobiDB-lite"/>
    </source>
</evidence>
<dbReference type="Proteomes" id="UP000321746">
    <property type="component" value="Unassembled WGS sequence"/>
</dbReference>
<sequence>MLSRTRFGILFTSTALAGCIDVAHAASPYHTPARHDAAVASNSGVPAAVSGKAKPKASAPTHRPPTQMEAKGEETVAVTGRSSRTRTPGGGLLRRETATKAVQTVSHEFIAKQSPTTNIQQLMAMMPSANVSNQDPYGIYSGQMTVRGMDQTQIGWLLDGMPLNDIGGGQFYANEVLEAEDLESVSLQPGSVNLDSPTANASGGLTSATMSDPTHKAGGLIDISFGSFDTHREFLRLNSGDIGNSGLRAMFSFSHTDGNTWRGPGGFEKFHYDFKMVKDFDNGSHTGLTVSYNHQINDSMLNPTLTQYRATGYSTNYAADWITQTAGKATSANTNYYKLHVNPFQNVVAVLPSHIVLTPKLSLDDTIYFWYGAGNGTGASTLTEGSTYMGNEKVAVDVNGDGKVTSGTSAIVLAPSNQVQFRPGNTIKLNFDPNKHHHIELGWWYEYSNLDQYSPLGYVNQTTGQPLNIWGTKDVLTTSDGQLYRARNFLTLTQVNMIFIGDTMKYFNDRLRIDAGFKEAMVTRRTYDYTPGTEYNRNLHTAEPLPQLGASWTFNRHHQVYFSAATNFRMPSNTSLVDYYSTAGVQTQKGGNTKPEYSISEELGYRYTGDWVSASVSLFNYNFTNRQISQNYYDGSGGASYSTTINAGGQTSRGVDVQVASARPLLGGLRPYATFEYLHTTIDNNIAATGTLNGQTINDYLPTKGKEAIRAPKVMAGLGLDYDTGRWFIAADLKYIGQQYATFMNDSKIPQYITDSVNMGYRFPRFGFLKAPQIQLNMSNLTNAKFRNGIYSTTSNAGSVKGVYGSTIAGTAPSYYLQPPFTAIVTVSTTF</sequence>
<dbReference type="PROSITE" id="PS51257">
    <property type="entry name" value="PROKAR_LIPOPROTEIN"/>
    <property type="match status" value="1"/>
</dbReference>
<keyword evidence="4 10" id="KW-0812">Transmembrane</keyword>
<dbReference type="InterPro" id="IPR000531">
    <property type="entry name" value="Beta-barrel_TonB"/>
</dbReference>
<keyword evidence="17" id="KW-1185">Reference proteome</keyword>
<gene>
    <name evidence="16" type="ORF">AOE01nite_17860</name>
</gene>
<organism evidence="16 17">
    <name type="scientific">Acetobacter oeni</name>
    <dbReference type="NCBI Taxonomy" id="304077"/>
    <lineage>
        <taxon>Bacteria</taxon>
        <taxon>Pseudomonadati</taxon>
        <taxon>Pseudomonadota</taxon>
        <taxon>Alphaproteobacteria</taxon>
        <taxon>Acetobacterales</taxon>
        <taxon>Acetobacteraceae</taxon>
        <taxon>Acetobacter</taxon>
    </lineage>
</organism>
<evidence type="ECO:0000256" key="13">
    <source>
        <dbReference type="SAM" id="SignalP"/>
    </source>
</evidence>
<keyword evidence="7 10" id="KW-0472">Membrane</keyword>
<dbReference type="InterPro" id="IPR039426">
    <property type="entry name" value="TonB-dep_rcpt-like"/>
</dbReference>
<feature type="chain" id="PRO_5021897230" evidence="13">
    <location>
        <begin position="18"/>
        <end position="831"/>
    </location>
</feature>
<dbReference type="GO" id="GO:0015344">
    <property type="term" value="F:siderophore uptake transmembrane transporter activity"/>
    <property type="evidence" value="ECO:0007669"/>
    <property type="project" value="TreeGrafter"/>
</dbReference>
<keyword evidence="5 13" id="KW-0732">Signal</keyword>
<dbReference type="PANTHER" id="PTHR30069:SF29">
    <property type="entry name" value="HEMOGLOBIN AND HEMOGLOBIN-HAPTOGLOBIN-BINDING PROTEIN 1-RELATED"/>
    <property type="match status" value="1"/>
</dbReference>
<keyword evidence="2 10" id="KW-0813">Transport</keyword>
<dbReference type="InterPro" id="IPR036942">
    <property type="entry name" value="Beta-barrel_TonB_sf"/>
</dbReference>
<evidence type="ECO:0000256" key="2">
    <source>
        <dbReference type="ARBA" id="ARBA00022448"/>
    </source>
</evidence>
<protein>
    <submittedName>
        <fullName evidence="16">TonB-dependent receptor</fullName>
    </submittedName>
</protein>
<evidence type="ECO:0000256" key="1">
    <source>
        <dbReference type="ARBA" id="ARBA00004571"/>
    </source>
</evidence>
<dbReference type="Pfam" id="PF07715">
    <property type="entry name" value="Plug"/>
    <property type="match status" value="1"/>
</dbReference>
<dbReference type="InterPro" id="IPR012910">
    <property type="entry name" value="Plug_dom"/>
</dbReference>
<evidence type="ECO:0000256" key="7">
    <source>
        <dbReference type="ARBA" id="ARBA00023136"/>
    </source>
</evidence>